<dbReference type="CDD" id="cd00851">
    <property type="entry name" value="MTH1175"/>
    <property type="match status" value="1"/>
</dbReference>
<name>A0A5D8QA03_9THEO</name>
<organism evidence="2 3">
    <name type="scientific">Calorimonas adulescens</name>
    <dbReference type="NCBI Taxonomy" id="2606906"/>
    <lineage>
        <taxon>Bacteria</taxon>
        <taxon>Bacillati</taxon>
        <taxon>Bacillota</taxon>
        <taxon>Clostridia</taxon>
        <taxon>Thermoanaerobacterales</taxon>
        <taxon>Thermoanaerobacteraceae</taxon>
        <taxon>Calorimonas</taxon>
    </lineage>
</organism>
<dbReference type="SUPFAM" id="SSF53146">
    <property type="entry name" value="Nitrogenase accessory factor-like"/>
    <property type="match status" value="1"/>
</dbReference>
<protein>
    <submittedName>
        <fullName evidence="2">Dinitrogenase iron-molybdenum cofactor</fullName>
    </submittedName>
</protein>
<dbReference type="Proteomes" id="UP000322976">
    <property type="component" value="Unassembled WGS sequence"/>
</dbReference>
<dbReference type="InterPro" id="IPR033913">
    <property type="entry name" value="MTH1175_dom"/>
</dbReference>
<dbReference type="PANTHER" id="PTHR42983:SF1">
    <property type="entry name" value="IRON-MOLYBDENUM PROTEIN"/>
    <property type="match status" value="1"/>
</dbReference>
<sequence>MKVAIASEGNYVSRHFGHCEGYKIYEIAENNIISREFIENPGHRPGYLPLFLKERGIDVIISGGMGESAKTLFNEQNIEVVTGAEGECDDVISDYLAGRLMSTGKTCEEHQYRGQCNDD</sequence>
<reference evidence="2 3" key="1">
    <citation type="submission" date="2019-08" db="EMBL/GenBank/DDBJ databases">
        <title>Calorimonas adulescens gen. nov., sp. nov., an anaerobic thermophilic bacterium from Sakhalin hot spring.</title>
        <authorList>
            <person name="Khomyakova M.A."/>
            <person name="Merkel A.Y."/>
            <person name="Novikov A."/>
            <person name="Bonch-Osmolovskaya E.A."/>
            <person name="Slobodkin A.I."/>
        </authorList>
    </citation>
    <scope>NUCLEOTIDE SEQUENCE [LARGE SCALE GENOMIC DNA]</scope>
    <source>
        <strain evidence="2 3">A05MB</strain>
    </source>
</reference>
<gene>
    <name evidence="2" type="ORF">FWJ32_11170</name>
</gene>
<dbReference type="InterPro" id="IPR003731">
    <property type="entry name" value="Di-Nase_FeMo-co_biosynth"/>
</dbReference>
<dbReference type="Pfam" id="PF02579">
    <property type="entry name" value="Nitro_FeMo-Co"/>
    <property type="match status" value="1"/>
</dbReference>
<dbReference type="AlphaFoldDB" id="A0A5D8QA03"/>
<accession>A0A5D8QA03</accession>
<feature type="domain" description="Dinitrogenase iron-molybdenum cofactor biosynthesis" evidence="1">
    <location>
        <begin position="9"/>
        <end position="96"/>
    </location>
</feature>
<evidence type="ECO:0000313" key="3">
    <source>
        <dbReference type="Proteomes" id="UP000322976"/>
    </source>
</evidence>
<dbReference type="PANTHER" id="PTHR42983">
    <property type="entry name" value="DINITROGENASE IRON-MOLYBDENUM COFACTOR PROTEIN-RELATED"/>
    <property type="match status" value="1"/>
</dbReference>
<dbReference type="InterPro" id="IPR036105">
    <property type="entry name" value="DiNase_FeMo-co_biosyn_sf"/>
</dbReference>
<comment type="caution">
    <text evidence="2">The sequence shown here is derived from an EMBL/GenBank/DDBJ whole genome shotgun (WGS) entry which is preliminary data.</text>
</comment>
<dbReference type="Gene3D" id="3.30.420.130">
    <property type="entry name" value="Dinitrogenase iron-molybdenum cofactor biosynthesis domain"/>
    <property type="match status" value="1"/>
</dbReference>
<dbReference type="EMBL" id="VTPS01000020">
    <property type="protein sequence ID" value="TZE80949.1"/>
    <property type="molecule type" value="Genomic_DNA"/>
</dbReference>
<keyword evidence="3" id="KW-1185">Reference proteome</keyword>
<evidence type="ECO:0000259" key="1">
    <source>
        <dbReference type="Pfam" id="PF02579"/>
    </source>
</evidence>
<evidence type="ECO:0000313" key="2">
    <source>
        <dbReference type="EMBL" id="TZE80949.1"/>
    </source>
</evidence>
<proteinExistence type="predicted"/>
<dbReference type="RefSeq" id="WP_149546038.1">
    <property type="nucleotide sequence ID" value="NZ_VTPS01000020.1"/>
</dbReference>